<evidence type="ECO:0000256" key="4">
    <source>
        <dbReference type="ARBA" id="ARBA00023284"/>
    </source>
</evidence>
<dbReference type="Proteomes" id="UP000070344">
    <property type="component" value="Unassembled WGS sequence"/>
</dbReference>
<dbReference type="AlphaFoldDB" id="A0A133V5G9"/>
<dbReference type="PRINTS" id="PR00421">
    <property type="entry name" value="THIOREDOXIN"/>
</dbReference>
<evidence type="ECO:0000313" key="6">
    <source>
        <dbReference type="EMBL" id="KXB01689.1"/>
    </source>
</evidence>
<name>A0A133V5G9_9EURY</name>
<dbReference type="PANTHER" id="PTHR45663">
    <property type="entry name" value="GEO12009P1"/>
    <property type="match status" value="1"/>
</dbReference>
<sequence length="136" mass="15696">MSEEKDEELERLKKEKMEEIMSEKGGGDFPETSVKVTDDNFREVVDEYPLVVVDFWADWCDPCKRMEPIIEQLAAEYSGRAVFGKMNVDQNRRMPQKFGIASIPTLIIFKDGEPVDKNIGLVRAEDLKRKLDSHLD</sequence>
<feature type="domain" description="Thioredoxin" evidence="5">
    <location>
        <begin position="23"/>
        <end position="136"/>
    </location>
</feature>
<keyword evidence="3" id="KW-1015">Disulfide bond</keyword>
<keyword evidence="4" id="KW-0676">Redox-active center</keyword>
<dbReference type="PANTHER" id="PTHR45663:SF11">
    <property type="entry name" value="GEO12009P1"/>
    <property type="match status" value="1"/>
</dbReference>
<dbReference type="GO" id="GO:0005737">
    <property type="term" value="C:cytoplasm"/>
    <property type="evidence" value="ECO:0007669"/>
    <property type="project" value="TreeGrafter"/>
</dbReference>
<keyword evidence="1" id="KW-0813">Transport</keyword>
<dbReference type="NCBIfam" id="TIGR01068">
    <property type="entry name" value="thioredoxin"/>
    <property type="match status" value="1"/>
</dbReference>
<keyword evidence="7" id="KW-1185">Reference proteome</keyword>
<dbReference type="InterPro" id="IPR013766">
    <property type="entry name" value="Thioredoxin_domain"/>
</dbReference>
<gene>
    <name evidence="6" type="ORF">AKJ41_00595</name>
</gene>
<reference evidence="6 7" key="1">
    <citation type="journal article" date="2016" name="Sci. Rep.">
        <title>Metabolic traits of an uncultured archaeal lineage -MSBL1- from brine pools of the Red Sea.</title>
        <authorList>
            <person name="Mwirichia R."/>
            <person name="Alam I."/>
            <person name="Rashid M."/>
            <person name="Vinu M."/>
            <person name="Ba-Alawi W."/>
            <person name="Anthony Kamau A."/>
            <person name="Kamanda Ngugi D."/>
            <person name="Goker M."/>
            <person name="Klenk H.P."/>
            <person name="Bajic V."/>
            <person name="Stingl U."/>
        </authorList>
    </citation>
    <scope>NUCLEOTIDE SEQUENCE [LARGE SCALE GENOMIC DNA]</scope>
    <source>
        <strain evidence="6">SCGC-AAA259O05</strain>
    </source>
</reference>
<dbReference type="GO" id="GO:0015035">
    <property type="term" value="F:protein-disulfide reductase activity"/>
    <property type="evidence" value="ECO:0007669"/>
    <property type="project" value="InterPro"/>
</dbReference>
<comment type="caution">
    <text evidence="6">The sequence shown here is derived from an EMBL/GenBank/DDBJ whole genome shotgun (WGS) entry which is preliminary data.</text>
</comment>
<proteinExistence type="predicted"/>
<dbReference type="InterPro" id="IPR005746">
    <property type="entry name" value="Thioredoxin"/>
</dbReference>
<evidence type="ECO:0000259" key="5">
    <source>
        <dbReference type="PROSITE" id="PS51352"/>
    </source>
</evidence>
<dbReference type="CDD" id="cd02947">
    <property type="entry name" value="TRX_family"/>
    <property type="match status" value="1"/>
</dbReference>
<protein>
    <recommendedName>
        <fullName evidence="5">Thioredoxin domain-containing protein</fullName>
    </recommendedName>
</protein>
<evidence type="ECO:0000256" key="3">
    <source>
        <dbReference type="ARBA" id="ARBA00023157"/>
    </source>
</evidence>
<evidence type="ECO:0000256" key="2">
    <source>
        <dbReference type="ARBA" id="ARBA00022982"/>
    </source>
</evidence>
<evidence type="ECO:0000313" key="7">
    <source>
        <dbReference type="Proteomes" id="UP000070344"/>
    </source>
</evidence>
<dbReference type="Pfam" id="PF00085">
    <property type="entry name" value="Thioredoxin"/>
    <property type="match status" value="1"/>
</dbReference>
<dbReference type="EMBL" id="LHXV01000004">
    <property type="protein sequence ID" value="KXB01689.1"/>
    <property type="molecule type" value="Genomic_DNA"/>
</dbReference>
<dbReference type="InterPro" id="IPR036249">
    <property type="entry name" value="Thioredoxin-like_sf"/>
</dbReference>
<dbReference type="PROSITE" id="PS51352">
    <property type="entry name" value="THIOREDOXIN_2"/>
    <property type="match status" value="1"/>
</dbReference>
<evidence type="ECO:0000256" key="1">
    <source>
        <dbReference type="ARBA" id="ARBA00022448"/>
    </source>
</evidence>
<dbReference type="Gene3D" id="3.40.30.10">
    <property type="entry name" value="Glutaredoxin"/>
    <property type="match status" value="1"/>
</dbReference>
<organism evidence="6 7">
    <name type="scientific">candidate division MSBL1 archaeon SCGC-AAA259O05</name>
    <dbReference type="NCBI Taxonomy" id="1698271"/>
    <lineage>
        <taxon>Archaea</taxon>
        <taxon>Methanobacteriati</taxon>
        <taxon>Methanobacteriota</taxon>
        <taxon>candidate division MSBL1</taxon>
    </lineage>
</organism>
<keyword evidence="2" id="KW-0249">Electron transport</keyword>
<dbReference type="FunFam" id="3.40.30.10:FF:000001">
    <property type="entry name" value="Thioredoxin"/>
    <property type="match status" value="1"/>
</dbReference>
<accession>A0A133V5G9</accession>
<dbReference type="SUPFAM" id="SSF52833">
    <property type="entry name" value="Thioredoxin-like"/>
    <property type="match status" value="1"/>
</dbReference>